<dbReference type="AlphaFoldDB" id="A0A8S9XTT1"/>
<sequence length="97" mass="10660">MSELSYMDVSGRRVLNESASFSAVERRITLETAGARSRADVRSGDHTFVTENGGLFAVKHTVNNDTKRGRKGGLTTRNAEDSKTLDTKSPERGHEPH</sequence>
<feature type="region of interest" description="Disordered" evidence="1">
    <location>
        <begin position="61"/>
        <end position="97"/>
    </location>
</feature>
<evidence type="ECO:0000313" key="3">
    <source>
        <dbReference type="Proteomes" id="UP000466442"/>
    </source>
</evidence>
<keyword evidence="3" id="KW-1185">Reference proteome</keyword>
<dbReference type="EMBL" id="WIXP02000005">
    <property type="protein sequence ID" value="KAF6211005.1"/>
    <property type="molecule type" value="Genomic_DNA"/>
</dbReference>
<evidence type="ECO:0000256" key="1">
    <source>
        <dbReference type="SAM" id="MobiDB-lite"/>
    </source>
</evidence>
<comment type="caution">
    <text evidence="2">The sequence shown here is derived from an EMBL/GenBank/DDBJ whole genome shotgun (WGS) entry which is preliminary data.</text>
</comment>
<dbReference type="Proteomes" id="UP000466442">
    <property type="component" value="Linkage Group LG5"/>
</dbReference>
<organism evidence="2 3">
    <name type="scientific">Apolygus lucorum</name>
    <name type="common">Small green plant bug</name>
    <name type="synonym">Lygocoris lucorum</name>
    <dbReference type="NCBI Taxonomy" id="248454"/>
    <lineage>
        <taxon>Eukaryota</taxon>
        <taxon>Metazoa</taxon>
        <taxon>Ecdysozoa</taxon>
        <taxon>Arthropoda</taxon>
        <taxon>Hexapoda</taxon>
        <taxon>Insecta</taxon>
        <taxon>Pterygota</taxon>
        <taxon>Neoptera</taxon>
        <taxon>Paraneoptera</taxon>
        <taxon>Hemiptera</taxon>
        <taxon>Heteroptera</taxon>
        <taxon>Panheteroptera</taxon>
        <taxon>Cimicomorpha</taxon>
        <taxon>Miridae</taxon>
        <taxon>Mirini</taxon>
        <taxon>Apolygus</taxon>
    </lineage>
</organism>
<gene>
    <name evidence="2" type="ORF">GE061_014118</name>
</gene>
<name>A0A8S9XTT1_APOLU</name>
<protein>
    <submittedName>
        <fullName evidence="2">Uncharacterized protein</fullName>
    </submittedName>
</protein>
<reference evidence="2" key="1">
    <citation type="journal article" date="2021" name="Mol. Ecol. Resour.">
        <title>Apolygus lucorum genome provides insights into omnivorousness and mesophyll feeding.</title>
        <authorList>
            <person name="Liu Y."/>
            <person name="Liu H."/>
            <person name="Wang H."/>
            <person name="Huang T."/>
            <person name="Liu B."/>
            <person name="Yang B."/>
            <person name="Yin L."/>
            <person name="Li B."/>
            <person name="Zhang Y."/>
            <person name="Zhang S."/>
            <person name="Jiang F."/>
            <person name="Zhang X."/>
            <person name="Ren Y."/>
            <person name="Wang B."/>
            <person name="Wang S."/>
            <person name="Lu Y."/>
            <person name="Wu K."/>
            <person name="Fan W."/>
            <person name="Wang G."/>
        </authorList>
    </citation>
    <scope>NUCLEOTIDE SEQUENCE</scope>
    <source>
        <strain evidence="2">12Hb</strain>
    </source>
</reference>
<feature type="compositionally biased region" description="Basic and acidic residues" evidence="1">
    <location>
        <begin position="78"/>
        <end position="97"/>
    </location>
</feature>
<evidence type="ECO:0000313" key="2">
    <source>
        <dbReference type="EMBL" id="KAF6211005.1"/>
    </source>
</evidence>
<proteinExistence type="predicted"/>
<accession>A0A8S9XTT1</accession>